<feature type="domain" description="VWFA" evidence="2">
    <location>
        <begin position="147"/>
        <end position="321"/>
    </location>
</feature>
<dbReference type="SUPFAM" id="SSF53300">
    <property type="entry name" value="vWA-like"/>
    <property type="match status" value="1"/>
</dbReference>
<dbReference type="Pfam" id="PF00092">
    <property type="entry name" value="VWA"/>
    <property type="match status" value="1"/>
</dbReference>
<dbReference type="AlphaFoldDB" id="A0A6J4KYF8"/>
<reference evidence="3" key="1">
    <citation type="submission" date="2020-02" db="EMBL/GenBank/DDBJ databases">
        <authorList>
            <person name="Meier V. D."/>
        </authorList>
    </citation>
    <scope>NUCLEOTIDE SEQUENCE</scope>
    <source>
        <strain evidence="3">AVDCRST_MAG11</strain>
    </source>
</reference>
<feature type="region of interest" description="Disordered" evidence="1">
    <location>
        <begin position="1"/>
        <end position="36"/>
    </location>
</feature>
<dbReference type="InterPro" id="IPR051266">
    <property type="entry name" value="CLCR"/>
</dbReference>
<proteinExistence type="predicted"/>
<organism evidence="3">
    <name type="scientific">uncultured Gemmatimonadaceae bacterium</name>
    <dbReference type="NCBI Taxonomy" id="246130"/>
    <lineage>
        <taxon>Bacteria</taxon>
        <taxon>Pseudomonadati</taxon>
        <taxon>Gemmatimonadota</taxon>
        <taxon>Gemmatimonadia</taxon>
        <taxon>Gemmatimonadales</taxon>
        <taxon>Gemmatimonadaceae</taxon>
        <taxon>environmental samples</taxon>
    </lineage>
</organism>
<dbReference type="Pfam" id="PF12450">
    <property type="entry name" value="vWF_A"/>
    <property type="match status" value="1"/>
</dbReference>
<dbReference type="InterPro" id="IPR022156">
    <property type="entry name" value="Uncharacterised_YfbK_N"/>
</dbReference>
<dbReference type="InterPro" id="IPR036465">
    <property type="entry name" value="vWFA_dom_sf"/>
</dbReference>
<evidence type="ECO:0000259" key="2">
    <source>
        <dbReference type="PROSITE" id="PS50234"/>
    </source>
</evidence>
<feature type="compositionally biased region" description="Low complexity" evidence="1">
    <location>
        <begin position="1"/>
        <end position="33"/>
    </location>
</feature>
<feature type="non-terminal residue" evidence="3">
    <location>
        <position position="1"/>
    </location>
</feature>
<dbReference type="EMBL" id="CADCTU010000423">
    <property type="protein sequence ID" value="CAA9317427.1"/>
    <property type="molecule type" value="Genomic_DNA"/>
</dbReference>
<gene>
    <name evidence="3" type="ORF">AVDCRST_MAG11-1840</name>
</gene>
<protein>
    <submittedName>
        <fullName evidence="3">von Willebrand factor, vWF type A domain protein STM2315</fullName>
    </submittedName>
</protein>
<dbReference type="InterPro" id="IPR021908">
    <property type="entry name" value="YfbK_C"/>
</dbReference>
<sequence length="385" mass="40904">TLRGANGIATRAATGAAPGAAPAAGRPSSGAPRADPEYNTEAYARIYENPFASPRVAPLSTFSIDVDHAAYANVRRFIAEGRRPPADAVRVEELLNYFTYDNPAPAGDAPFSVTSEVGRAPWSPGHQLVRIALQARRIPTEALPPSNLVFLIDVSGSMAPPDKLPLVKQAFRLLVNELRPQDRVAIVVYAGAAGLVLPSTPGSEKARILAALDRLEAGGSTAGGAGLRLAYDVARAHQRRGVNSRVVLATDGDFNVGESSDAAMVRLVEQRRDEGTALTVLGVGTGNLKDAKMEQLADKGNGNYAYLDNLLEAQKALVQEMGGTLVTVAKDVKLQVEFNPRRVAGYRLIGYENRALRDEDFNDDAKDAGELGAGHAVTALYELIP</sequence>
<evidence type="ECO:0000313" key="3">
    <source>
        <dbReference type="EMBL" id="CAA9317427.1"/>
    </source>
</evidence>
<dbReference type="SMART" id="SM00327">
    <property type="entry name" value="VWA"/>
    <property type="match status" value="1"/>
</dbReference>
<dbReference type="Gene3D" id="3.40.50.410">
    <property type="entry name" value="von Willebrand factor, type A domain"/>
    <property type="match status" value="1"/>
</dbReference>
<dbReference type="PANTHER" id="PTHR10579">
    <property type="entry name" value="CALCIUM-ACTIVATED CHLORIDE CHANNEL REGULATOR"/>
    <property type="match status" value="1"/>
</dbReference>
<dbReference type="InterPro" id="IPR002035">
    <property type="entry name" value="VWF_A"/>
</dbReference>
<dbReference type="PANTHER" id="PTHR10579:SF43">
    <property type="entry name" value="ZINC FINGER (C3HC4-TYPE RING FINGER) FAMILY PROTEIN"/>
    <property type="match status" value="1"/>
</dbReference>
<name>A0A6J4KYF8_9BACT</name>
<accession>A0A6J4KYF8</accession>
<dbReference type="CDD" id="cd01465">
    <property type="entry name" value="vWA_subgroup"/>
    <property type="match status" value="1"/>
</dbReference>
<feature type="non-terminal residue" evidence="3">
    <location>
        <position position="385"/>
    </location>
</feature>
<evidence type="ECO:0000256" key="1">
    <source>
        <dbReference type="SAM" id="MobiDB-lite"/>
    </source>
</evidence>
<dbReference type="PROSITE" id="PS50234">
    <property type="entry name" value="VWFA"/>
    <property type="match status" value="1"/>
</dbReference>
<dbReference type="Pfam" id="PF12034">
    <property type="entry name" value="YfbK_C"/>
    <property type="match status" value="1"/>
</dbReference>